<evidence type="ECO:0000259" key="5">
    <source>
        <dbReference type="SMART" id="SM00852"/>
    </source>
</evidence>
<dbReference type="UniPathway" id="UPA00344"/>
<dbReference type="HOGENOM" id="CLU_010186_7_2_7"/>
<dbReference type="PANTHER" id="PTHR10192:SF5">
    <property type="entry name" value="GEPHYRIN"/>
    <property type="match status" value="1"/>
</dbReference>
<comment type="function">
    <text evidence="1 4">Catalyzes the insertion of molybdate into adenylated molybdopterin with the concomitant release of AMP.</text>
</comment>
<dbReference type="KEGG" id="sdl:Sdel_0160"/>
<dbReference type="InterPro" id="IPR036135">
    <property type="entry name" value="MoeA_linker/N_sf"/>
</dbReference>
<dbReference type="InterPro" id="IPR005110">
    <property type="entry name" value="MoeA_linker/N"/>
</dbReference>
<dbReference type="EC" id="2.10.1.1" evidence="4"/>
<protein>
    <recommendedName>
        <fullName evidence="4">Molybdopterin molybdenumtransferase</fullName>
        <ecNumber evidence="4">2.10.1.1</ecNumber>
    </recommendedName>
</protein>
<accession>D1AZ60</accession>
<dbReference type="InterPro" id="IPR036425">
    <property type="entry name" value="MoaB/Mog-like_dom_sf"/>
</dbReference>
<dbReference type="Pfam" id="PF03453">
    <property type="entry name" value="MoeA_N"/>
    <property type="match status" value="1"/>
</dbReference>
<dbReference type="InterPro" id="IPR036688">
    <property type="entry name" value="MoeA_C_domain_IV_sf"/>
</dbReference>
<keyword evidence="4" id="KW-0460">Magnesium</keyword>
<evidence type="ECO:0000256" key="1">
    <source>
        <dbReference type="ARBA" id="ARBA00002901"/>
    </source>
</evidence>
<organism evidence="6 7">
    <name type="scientific">Sulfurospirillum deleyianum (strain ATCC 51133 / DSM 6946 / 5175)</name>
    <dbReference type="NCBI Taxonomy" id="525898"/>
    <lineage>
        <taxon>Bacteria</taxon>
        <taxon>Pseudomonadati</taxon>
        <taxon>Campylobacterota</taxon>
        <taxon>Epsilonproteobacteria</taxon>
        <taxon>Campylobacterales</taxon>
        <taxon>Sulfurospirillaceae</taxon>
        <taxon>Sulfurospirillum</taxon>
    </lineage>
</organism>
<dbReference type="RefSeq" id="WP_012855964.1">
    <property type="nucleotide sequence ID" value="NC_013512.1"/>
</dbReference>
<dbReference type="GO" id="GO:0006777">
    <property type="term" value="P:Mo-molybdopterin cofactor biosynthetic process"/>
    <property type="evidence" value="ECO:0007669"/>
    <property type="project" value="UniProtKB-UniRule"/>
</dbReference>
<dbReference type="InterPro" id="IPR038987">
    <property type="entry name" value="MoeA-like"/>
</dbReference>
<dbReference type="InterPro" id="IPR001453">
    <property type="entry name" value="MoaB/Mog_dom"/>
</dbReference>
<dbReference type="GO" id="GO:0005829">
    <property type="term" value="C:cytosol"/>
    <property type="evidence" value="ECO:0007669"/>
    <property type="project" value="TreeGrafter"/>
</dbReference>
<keyword evidence="4" id="KW-0501">Molybdenum cofactor biosynthesis</keyword>
<dbReference type="GO" id="GO:0046872">
    <property type="term" value="F:metal ion binding"/>
    <property type="evidence" value="ECO:0007669"/>
    <property type="project" value="UniProtKB-UniRule"/>
</dbReference>
<comment type="cofactor">
    <cofactor evidence="4">
        <name>Mg(2+)</name>
        <dbReference type="ChEBI" id="CHEBI:18420"/>
    </cofactor>
</comment>
<gene>
    <name evidence="6" type="ordered locus">Sdel_0160</name>
</gene>
<evidence type="ECO:0000256" key="3">
    <source>
        <dbReference type="ARBA" id="ARBA00047317"/>
    </source>
</evidence>
<name>D1AZ60_SULD5</name>
<keyword evidence="7" id="KW-1185">Reference proteome</keyword>
<dbReference type="PANTHER" id="PTHR10192">
    <property type="entry name" value="MOLYBDOPTERIN BIOSYNTHESIS PROTEIN"/>
    <property type="match status" value="1"/>
</dbReference>
<reference evidence="6 7" key="2">
    <citation type="journal article" date="2010" name="Stand. Genomic Sci.">
        <title>Complete genome sequence of Sulfurospirillum deleyianum type strain (5175).</title>
        <authorList>
            <person name="Sikorski J."/>
            <person name="Lapidus A."/>
            <person name="Copeland A."/>
            <person name="Glavina Del Rio T."/>
            <person name="Nolan M."/>
            <person name="Lucas S."/>
            <person name="Chen F."/>
            <person name="Tice H."/>
            <person name="Cheng J.F."/>
            <person name="Saunders E."/>
            <person name="Bruce D."/>
            <person name="Goodwin L."/>
            <person name="Pitluck S."/>
            <person name="Ovchinnikova G."/>
            <person name="Pati A."/>
            <person name="Ivanova N."/>
            <person name="Mavromatis K."/>
            <person name="Chen A."/>
            <person name="Palaniappan K."/>
            <person name="Chain P."/>
            <person name="Land M."/>
            <person name="Hauser L."/>
            <person name="Chang Y.J."/>
            <person name="Jeffries C.D."/>
            <person name="Brettin T."/>
            <person name="Detter J.C."/>
            <person name="Han C."/>
            <person name="Rohde M."/>
            <person name="Lang E."/>
            <person name="Spring S."/>
            <person name="Goker M."/>
            <person name="Bristow J."/>
            <person name="Eisen J.A."/>
            <person name="Markowitz V."/>
            <person name="Hugenholtz P."/>
            <person name="Kyrpides N.C."/>
            <person name="Klenk H.P."/>
        </authorList>
    </citation>
    <scope>NUCLEOTIDE SEQUENCE [LARGE SCALE GENOMIC DNA]</scope>
    <source>
        <strain evidence="7">ATCC 51133 / DSM 6946 / 5175</strain>
    </source>
</reference>
<sequence>MPISYQEALQIIQTSIKPLHVKQTLPLLNALHRVASQDIYAKFALPKYPMSLKEGYGIAFKALTTHYPLLQAPYPSSIPLGYGVKLSTGSPIPEGINAIIPEEEVLVERENEIQISLHVTLFAHIKKEGEDITQGEVLLKKGERLSAQKITALASQCIRNIHVFKKPTISLLSIGTPLVKKEICNSNAMSLAARILELGGKIGDIHLCDENEDAILKAMDTLVPTSDAIITTGALSRNDSMCSLLEKKTLFPLFHHVSITPARPSALSLLNEKPILHLPGLPLSCTLGFEMLGVPLLRHLQSHPSLLPSFISCINQKRVTCKDASMNAIPGYSDGNHFVSAPHYEAGRLNILSQCNGYALVEQKTSIEEGEEIPFFFFTYPPVS</sequence>
<evidence type="ECO:0000256" key="2">
    <source>
        <dbReference type="ARBA" id="ARBA00010763"/>
    </source>
</evidence>
<dbReference type="Gene3D" id="3.40.980.10">
    <property type="entry name" value="MoaB/Mog-like domain"/>
    <property type="match status" value="1"/>
</dbReference>
<dbReference type="SMART" id="SM00852">
    <property type="entry name" value="MoCF_biosynth"/>
    <property type="match status" value="1"/>
</dbReference>
<dbReference type="Proteomes" id="UP000002222">
    <property type="component" value="Chromosome"/>
</dbReference>
<dbReference type="Gene3D" id="2.170.190.11">
    <property type="entry name" value="Molybdopterin biosynthesis moea protein, domain 3"/>
    <property type="match status" value="1"/>
</dbReference>
<dbReference type="SUPFAM" id="SSF63882">
    <property type="entry name" value="MoeA N-terminal region -like"/>
    <property type="match status" value="1"/>
</dbReference>
<dbReference type="EMBL" id="CP001816">
    <property type="protein sequence ID" value="ACZ11198.1"/>
    <property type="molecule type" value="Genomic_DNA"/>
</dbReference>
<dbReference type="GO" id="GO:0061599">
    <property type="term" value="F:molybdopterin molybdotransferase activity"/>
    <property type="evidence" value="ECO:0007669"/>
    <property type="project" value="UniProtKB-UniRule"/>
</dbReference>
<comment type="catalytic activity">
    <reaction evidence="3">
        <text>adenylyl-molybdopterin + molybdate = Mo-molybdopterin + AMP + H(+)</text>
        <dbReference type="Rhea" id="RHEA:35047"/>
        <dbReference type="ChEBI" id="CHEBI:15378"/>
        <dbReference type="ChEBI" id="CHEBI:36264"/>
        <dbReference type="ChEBI" id="CHEBI:62727"/>
        <dbReference type="ChEBI" id="CHEBI:71302"/>
        <dbReference type="ChEBI" id="CHEBI:456215"/>
        <dbReference type="EC" id="2.10.1.1"/>
    </reaction>
</comment>
<reference evidence="7" key="1">
    <citation type="submission" date="2009-11" db="EMBL/GenBank/DDBJ databases">
        <title>The complete genome of Sulfurospirillum deleyianum DSM 6946.</title>
        <authorList>
            <consortium name="US DOE Joint Genome Institute (JGI-PGF)"/>
            <person name="Lucas S."/>
            <person name="Copeland A."/>
            <person name="Lapidus A."/>
            <person name="Glavina del Rio T."/>
            <person name="Dalin E."/>
            <person name="Tice H."/>
            <person name="Bruce D."/>
            <person name="Goodwin L."/>
            <person name="Pitluck S."/>
            <person name="Kyrpides N."/>
            <person name="Mavromatis K."/>
            <person name="Ivanova N."/>
            <person name="Ovchinnikova G."/>
            <person name="Munk A.C."/>
            <person name="Lu M."/>
            <person name="Brettin T."/>
            <person name="Detter J.C."/>
            <person name="Han C."/>
            <person name="Tapia R."/>
            <person name="Larimer F."/>
            <person name="Land M."/>
            <person name="Hauser L."/>
            <person name="Markowitz V."/>
            <person name="Cheng J.F."/>
            <person name="Hugenholtz P."/>
            <person name="Woyke T."/>
            <person name="Wu D."/>
            <person name="Aumann P."/>
            <person name="Schneider S."/>
            <person name="Lang E."/>
            <person name="Spring S."/>
            <person name="Klenk H.P."/>
            <person name="Eisen J.A."/>
        </authorList>
    </citation>
    <scope>NUCLEOTIDE SEQUENCE [LARGE SCALE GENOMIC DNA]</scope>
    <source>
        <strain evidence="7">ATCC 51133 / DSM 6946 / 5175</strain>
    </source>
</reference>
<comment type="similarity">
    <text evidence="2 4">Belongs to the MoeA family.</text>
</comment>
<keyword evidence="4" id="KW-0479">Metal-binding</keyword>
<evidence type="ECO:0000256" key="4">
    <source>
        <dbReference type="RuleBase" id="RU365090"/>
    </source>
</evidence>
<dbReference type="eggNOG" id="COG0303">
    <property type="taxonomic scope" value="Bacteria"/>
</dbReference>
<evidence type="ECO:0000313" key="7">
    <source>
        <dbReference type="Proteomes" id="UP000002222"/>
    </source>
</evidence>
<dbReference type="STRING" id="525898.Sdel_0160"/>
<dbReference type="AlphaFoldDB" id="D1AZ60"/>
<keyword evidence="4" id="KW-0500">Molybdenum</keyword>
<dbReference type="Pfam" id="PF00994">
    <property type="entry name" value="MoCF_biosynth"/>
    <property type="match status" value="1"/>
</dbReference>
<dbReference type="SUPFAM" id="SSF53218">
    <property type="entry name" value="Molybdenum cofactor biosynthesis proteins"/>
    <property type="match status" value="1"/>
</dbReference>
<dbReference type="OrthoDB" id="5337946at2"/>
<evidence type="ECO:0000313" key="6">
    <source>
        <dbReference type="EMBL" id="ACZ11198.1"/>
    </source>
</evidence>
<proteinExistence type="inferred from homology"/>
<comment type="pathway">
    <text evidence="4">Cofactor biosynthesis; molybdopterin biosynthesis.</text>
</comment>
<dbReference type="Gene3D" id="3.90.105.10">
    <property type="entry name" value="Molybdopterin biosynthesis moea protein, domain 2"/>
    <property type="match status" value="1"/>
</dbReference>
<feature type="domain" description="MoaB/Mog" evidence="5">
    <location>
        <begin position="170"/>
        <end position="299"/>
    </location>
</feature>
<dbReference type="CDD" id="cd00887">
    <property type="entry name" value="MoeA"/>
    <property type="match status" value="1"/>
</dbReference>
<keyword evidence="4" id="KW-0808">Transferase</keyword>
<dbReference type="Gene3D" id="2.40.340.10">
    <property type="entry name" value="MoeA, C-terminal, domain IV"/>
    <property type="match status" value="1"/>
</dbReference>